<name>A0A644UWN6_9ZZZZ</name>
<sequence length="186" mass="20245">MLIDAYGKMFAKDSYSEKTVPNNTVLGKTADEIAEMVSCYALDGRVFFNKGDLVNAAASFAYGYGWLDAGRYLGYLAGSPSTPPEIDELLPASLDEHLSEKTHRYQRMLKSALDGVAPSPDHKTAIYAAACMIQAMARSYLAGGEAHLPNDLINALVLFSYGYGWLDCGVRAGLFSIQGDRHLFTI</sequence>
<evidence type="ECO:0000259" key="1">
    <source>
        <dbReference type="Pfam" id="PF04010"/>
    </source>
</evidence>
<proteinExistence type="predicted"/>
<dbReference type="AlphaFoldDB" id="A0A644UWN6"/>
<dbReference type="InterPro" id="IPR036809">
    <property type="entry name" value="AF1782-like_sf"/>
</dbReference>
<dbReference type="Pfam" id="PF04010">
    <property type="entry name" value="DUF357"/>
    <property type="match status" value="2"/>
</dbReference>
<feature type="domain" description="DUF357" evidence="1">
    <location>
        <begin position="104"/>
        <end position="175"/>
    </location>
</feature>
<dbReference type="InterPro" id="IPR023140">
    <property type="entry name" value="DUF357"/>
</dbReference>
<feature type="domain" description="DUF357" evidence="1">
    <location>
        <begin position="18"/>
        <end position="75"/>
    </location>
</feature>
<protein>
    <recommendedName>
        <fullName evidence="1">DUF357 domain-containing protein</fullName>
    </recommendedName>
</protein>
<dbReference type="Gene3D" id="1.20.1270.90">
    <property type="entry name" value="AF1782-like"/>
    <property type="match status" value="2"/>
</dbReference>
<comment type="caution">
    <text evidence="2">The sequence shown here is derived from an EMBL/GenBank/DDBJ whole genome shotgun (WGS) entry which is preliminary data.</text>
</comment>
<gene>
    <name evidence="2" type="ORF">SDC9_29257</name>
</gene>
<reference evidence="2" key="1">
    <citation type="submission" date="2019-08" db="EMBL/GenBank/DDBJ databases">
        <authorList>
            <person name="Kucharzyk K."/>
            <person name="Murdoch R.W."/>
            <person name="Higgins S."/>
            <person name="Loffler F."/>
        </authorList>
    </citation>
    <scope>NUCLEOTIDE SEQUENCE</scope>
</reference>
<dbReference type="EMBL" id="VSSQ01000174">
    <property type="protein sequence ID" value="MPL83304.1"/>
    <property type="molecule type" value="Genomic_DNA"/>
</dbReference>
<accession>A0A644UWN6</accession>
<dbReference type="SUPFAM" id="SSF158372">
    <property type="entry name" value="AF1782-like"/>
    <property type="match status" value="2"/>
</dbReference>
<organism evidence="2">
    <name type="scientific">bioreactor metagenome</name>
    <dbReference type="NCBI Taxonomy" id="1076179"/>
    <lineage>
        <taxon>unclassified sequences</taxon>
        <taxon>metagenomes</taxon>
        <taxon>ecological metagenomes</taxon>
    </lineage>
</organism>
<evidence type="ECO:0000313" key="2">
    <source>
        <dbReference type="EMBL" id="MPL83304.1"/>
    </source>
</evidence>